<geneLocation type="plasmid" evidence="1">
    <name>pBJ20-HI3</name>
</geneLocation>
<keyword evidence="1" id="KW-0614">Plasmid</keyword>
<protein>
    <submittedName>
        <fullName evidence="1">Uncharacterized protein</fullName>
    </submittedName>
</protein>
<dbReference type="AlphaFoldDB" id="A0A8E6L7N1"/>
<reference evidence="1" key="1">
    <citation type="submission" date="2020-09" db="EMBL/GenBank/DDBJ databases">
        <authorList>
            <person name="Zhou D."/>
            <person name="Wang L."/>
        </authorList>
    </citation>
    <scope>NUCLEOTIDE SEQUENCE</scope>
    <source>
        <plasmid evidence="1">pBJ20-HI3</plasmid>
    </source>
</reference>
<name>A0A8E6L7N1_KLEPN</name>
<sequence length="38" mass="4169">MISPTAFIFFAAFTSLSWLAPHSGQIHDLTLSAIFVMV</sequence>
<proteinExistence type="predicted"/>
<accession>A0A8E6L7N1</accession>
<organism evidence="1">
    <name type="scientific">Klebsiella pneumoniae</name>
    <dbReference type="NCBI Taxonomy" id="573"/>
    <lineage>
        <taxon>Bacteria</taxon>
        <taxon>Pseudomonadati</taxon>
        <taxon>Pseudomonadota</taxon>
        <taxon>Gammaproteobacteria</taxon>
        <taxon>Enterobacterales</taxon>
        <taxon>Enterobacteriaceae</taxon>
        <taxon>Klebsiella/Raoultella group</taxon>
        <taxon>Klebsiella</taxon>
        <taxon>Klebsiella pneumoniae complex</taxon>
    </lineage>
</organism>
<evidence type="ECO:0000313" key="1">
    <source>
        <dbReference type="EMBL" id="QVQ58769.1"/>
    </source>
</evidence>
<dbReference type="EMBL" id="MW013146">
    <property type="protein sequence ID" value="QVQ58769.1"/>
    <property type="molecule type" value="Genomic_DNA"/>
</dbReference>